<evidence type="ECO:0000256" key="1">
    <source>
        <dbReference type="SAM" id="MobiDB-lite"/>
    </source>
</evidence>
<accession>A0A397JJE3</accession>
<dbReference type="EMBL" id="PQFF01000064">
    <property type="protein sequence ID" value="RHZ85274.1"/>
    <property type="molecule type" value="Genomic_DNA"/>
</dbReference>
<keyword evidence="3" id="KW-1185">Reference proteome</keyword>
<name>A0A397JJE3_9GLOM</name>
<feature type="region of interest" description="Disordered" evidence="1">
    <location>
        <begin position="1"/>
        <end position="25"/>
    </location>
</feature>
<dbReference type="Proteomes" id="UP000266861">
    <property type="component" value="Unassembled WGS sequence"/>
</dbReference>
<sequence length="98" mass="12365">MVTSLKKDIATKRREKNHRDKENYKKRYRKLQKEEDIESYRKLQKRREKIIRGYKKREEEERGKARMEKKCSHGLRFERLNIYRIADRYNVKNFCLKR</sequence>
<dbReference type="AlphaFoldDB" id="A0A397JJE3"/>
<comment type="caution">
    <text evidence="2">The sequence shown here is derived from an EMBL/GenBank/DDBJ whole genome shotgun (WGS) entry which is preliminary data.</text>
</comment>
<protein>
    <submittedName>
        <fullName evidence="2">Uncharacterized protein</fullName>
    </submittedName>
</protein>
<gene>
    <name evidence="2" type="ORF">Glove_67g110</name>
</gene>
<reference evidence="2 3" key="1">
    <citation type="submission" date="2018-08" db="EMBL/GenBank/DDBJ databases">
        <title>Genome and evolution of the arbuscular mycorrhizal fungus Diversispora epigaea (formerly Glomus versiforme) and its bacterial endosymbionts.</title>
        <authorList>
            <person name="Sun X."/>
            <person name="Fei Z."/>
            <person name="Harrison M."/>
        </authorList>
    </citation>
    <scope>NUCLEOTIDE SEQUENCE [LARGE SCALE GENOMIC DNA]</scope>
    <source>
        <strain evidence="2 3">IT104</strain>
    </source>
</reference>
<organism evidence="2 3">
    <name type="scientific">Diversispora epigaea</name>
    <dbReference type="NCBI Taxonomy" id="1348612"/>
    <lineage>
        <taxon>Eukaryota</taxon>
        <taxon>Fungi</taxon>
        <taxon>Fungi incertae sedis</taxon>
        <taxon>Mucoromycota</taxon>
        <taxon>Glomeromycotina</taxon>
        <taxon>Glomeromycetes</taxon>
        <taxon>Diversisporales</taxon>
        <taxon>Diversisporaceae</taxon>
        <taxon>Diversispora</taxon>
    </lineage>
</organism>
<evidence type="ECO:0000313" key="2">
    <source>
        <dbReference type="EMBL" id="RHZ85274.1"/>
    </source>
</evidence>
<evidence type="ECO:0000313" key="3">
    <source>
        <dbReference type="Proteomes" id="UP000266861"/>
    </source>
</evidence>
<proteinExistence type="predicted"/>